<dbReference type="Proteomes" id="UP001165082">
    <property type="component" value="Unassembled WGS sequence"/>
</dbReference>
<dbReference type="AlphaFoldDB" id="A0A9W7G7D7"/>
<keyword evidence="2" id="KW-1185">Reference proteome</keyword>
<dbReference type="EMBL" id="BRXZ01007911">
    <property type="protein sequence ID" value="GMI35808.1"/>
    <property type="molecule type" value="Genomic_DNA"/>
</dbReference>
<organism evidence="1 2">
    <name type="scientific">Triparma retinervis</name>
    <dbReference type="NCBI Taxonomy" id="2557542"/>
    <lineage>
        <taxon>Eukaryota</taxon>
        <taxon>Sar</taxon>
        <taxon>Stramenopiles</taxon>
        <taxon>Ochrophyta</taxon>
        <taxon>Bolidophyceae</taxon>
        <taxon>Parmales</taxon>
        <taxon>Triparmaceae</taxon>
        <taxon>Triparma</taxon>
    </lineage>
</organism>
<sequence length="195" mass="21920">MPDQLPATTLKTTSKDPFFHDGNREVIIHILSYLDWDQLSNFAEGSYWLHKAALQAMLVDDPADYVWDYYWEFNSNYYYRPVQRLIEFAATSVLGLGHEIEVEVLQVHGPNHDPAEEGMIYLSAPAAVVDPDPNSYIGDGGGTNVNWGIHMLDVVTLTPKHEDHVRAQMNKLCKALGMKTIGDPGYKLVTAADNR</sequence>
<evidence type="ECO:0000313" key="2">
    <source>
        <dbReference type="Proteomes" id="UP001165082"/>
    </source>
</evidence>
<name>A0A9W7G7D7_9STRA</name>
<evidence type="ECO:0000313" key="1">
    <source>
        <dbReference type="EMBL" id="GMI35808.1"/>
    </source>
</evidence>
<gene>
    <name evidence="1" type="ORF">TrRE_jg8111</name>
</gene>
<accession>A0A9W7G7D7</accession>
<proteinExistence type="predicted"/>
<comment type="caution">
    <text evidence="1">The sequence shown here is derived from an EMBL/GenBank/DDBJ whole genome shotgun (WGS) entry which is preliminary data.</text>
</comment>
<reference evidence="1" key="1">
    <citation type="submission" date="2022-07" db="EMBL/GenBank/DDBJ databases">
        <title>Genome analysis of Parmales, a sister group of diatoms, reveals the evolutionary specialization of diatoms from phago-mixotrophs to photoautotrophs.</title>
        <authorList>
            <person name="Ban H."/>
            <person name="Sato S."/>
            <person name="Yoshikawa S."/>
            <person name="Kazumasa Y."/>
            <person name="Nakamura Y."/>
            <person name="Ichinomiya M."/>
            <person name="Saitoh K."/>
            <person name="Sato N."/>
            <person name="Blanc-Mathieu R."/>
            <person name="Endo H."/>
            <person name="Kuwata A."/>
            <person name="Ogata H."/>
        </authorList>
    </citation>
    <scope>NUCLEOTIDE SEQUENCE</scope>
</reference>
<protein>
    <submittedName>
        <fullName evidence="1">Uncharacterized protein</fullName>
    </submittedName>
</protein>